<evidence type="ECO:0000313" key="2">
    <source>
        <dbReference type="Proteomes" id="UP001500742"/>
    </source>
</evidence>
<gene>
    <name evidence="1" type="ORF">GCM10022210_32820</name>
</gene>
<sequence>MLNPQDTNNAFIMSFMGAVPGTFDIFLTSITSGGKALTGSGGRAKATVLTYSTTLKGTVTGTFNTTVMDESFASHTVKGSFNLKQ</sequence>
<reference evidence="2" key="1">
    <citation type="journal article" date="2019" name="Int. J. Syst. Evol. Microbiol.">
        <title>The Global Catalogue of Microorganisms (GCM) 10K type strain sequencing project: providing services to taxonomists for standard genome sequencing and annotation.</title>
        <authorList>
            <consortium name="The Broad Institute Genomics Platform"/>
            <consortium name="The Broad Institute Genome Sequencing Center for Infectious Disease"/>
            <person name="Wu L."/>
            <person name="Ma J."/>
        </authorList>
    </citation>
    <scope>NUCLEOTIDE SEQUENCE [LARGE SCALE GENOMIC DNA]</scope>
    <source>
        <strain evidence="2">JCM 16601</strain>
    </source>
</reference>
<dbReference type="EMBL" id="BAAAZC010000025">
    <property type="protein sequence ID" value="GAA3979213.1"/>
    <property type="molecule type" value="Genomic_DNA"/>
</dbReference>
<keyword evidence="2" id="KW-1185">Reference proteome</keyword>
<proteinExistence type="predicted"/>
<evidence type="ECO:0000313" key="1">
    <source>
        <dbReference type="EMBL" id="GAA3979213.1"/>
    </source>
</evidence>
<comment type="caution">
    <text evidence="1">The sequence shown here is derived from an EMBL/GenBank/DDBJ whole genome shotgun (WGS) entry which is preliminary data.</text>
</comment>
<evidence type="ECO:0008006" key="3">
    <source>
        <dbReference type="Google" id="ProtNLM"/>
    </source>
</evidence>
<protein>
    <recommendedName>
        <fullName evidence="3">Dirigent protein</fullName>
    </recommendedName>
</protein>
<dbReference type="Proteomes" id="UP001500742">
    <property type="component" value="Unassembled WGS sequence"/>
</dbReference>
<name>A0ABP7QA99_9SPHI</name>
<accession>A0ABP7QA99</accession>
<organism evidence="1 2">
    <name type="scientific">Mucilaginibacter dorajii</name>
    <dbReference type="NCBI Taxonomy" id="692994"/>
    <lineage>
        <taxon>Bacteria</taxon>
        <taxon>Pseudomonadati</taxon>
        <taxon>Bacteroidota</taxon>
        <taxon>Sphingobacteriia</taxon>
        <taxon>Sphingobacteriales</taxon>
        <taxon>Sphingobacteriaceae</taxon>
        <taxon>Mucilaginibacter</taxon>
    </lineage>
</organism>